<evidence type="ECO:0000256" key="9">
    <source>
        <dbReference type="SAM" id="Phobius"/>
    </source>
</evidence>
<evidence type="ECO:0000256" key="8">
    <source>
        <dbReference type="SAM" id="MobiDB-lite"/>
    </source>
</evidence>
<feature type="domain" description="MARVEL" evidence="10">
    <location>
        <begin position="41"/>
        <end position="244"/>
    </location>
</feature>
<dbReference type="Pfam" id="PF01284">
    <property type="entry name" value="MARVEL"/>
    <property type="match status" value="1"/>
</dbReference>
<keyword evidence="5 7" id="KW-0472">Membrane</keyword>
<dbReference type="PANTHER" id="PTHR10306:SF17">
    <property type="entry name" value="MARVEL DOMAIN-CONTAINING PROTEIN"/>
    <property type="match status" value="1"/>
</dbReference>
<proteinExistence type="inferred from homology"/>
<keyword evidence="12" id="KW-1185">Reference proteome</keyword>
<keyword evidence="3 7" id="KW-0812">Transmembrane</keyword>
<dbReference type="InterPro" id="IPR001285">
    <property type="entry name" value="Synaptophysin/porin"/>
</dbReference>
<dbReference type="EnsemblMetazoa" id="XM_001175610">
    <property type="protein sequence ID" value="XP_001175610"/>
    <property type="gene ID" value="LOC752034"/>
</dbReference>
<accession>A0A7M7G961</accession>
<dbReference type="InParanoid" id="A0A7M7G961"/>
<comment type="subcellular location">
    <subcellularLocation>
        <location evidence="1">Membrane</location>
        <topology evidence="1">Multi-pass membrane protein</topology>
    </subcellularLocation>
</comment>
<reference evidence="11" key="2">
    <citation type="submission" date="2021-01" db="UniProtKB">
        <authorList>
            <consortium name="EnsemblMetazoa"/>
        </authorList>
    </citation>
    <scope>IDENTIFICATION</scope>
</reference>
<evidence type="ECO:0000256" key="7">
    <source>
        <dbReference type="PROSITE-ProRule" id="PRU00581"/>
    </source>
</evidence>
<dbReference type="RefSeq" id="XP_001175610.1">
    <property type="nucleotide sequence ID" value="XM_001175610.4"/>
</dbReference>
<dbReference type="OMA" id="HLVEQCP"/>
<feature type="transmembrane region" description="Helical" evidence="9">
    <location>
        <begin position="218"/>
        <end position="240"/>
    </location>
</feature>
<evidence type="ECO:0000313" key="12">
    <source>
        <dbReference type="Proteomes" id="UP000007110"/>
    </source>
</evidence>
<keyword evidence="4 9" id="KW-1133">Transmembrane helix</keyword>
<reference evidence="12" key="1">
    <citation type="submission" date="2015-02" db="EMBL/GenBank/DDBJ databases">
        <title>Genome sequencing for Strongylocentrotus purpuratus.</title>
        <authorList>
            <person name="Murali S."/>
            <person name="Liu Y."/>
            <person name="Vee V."/>
            <person name="English A."/>
            <person name="Wang M."/>
            <person name="Skinner E."/>
            <person name="Han Y."/>
            <person name="Muzny D.M."/>
            <person name="Worley K.C."/>
            <person name="Gibbs R.A."/>
        </authorList>
    </citation>
    <scope>NUCLEOTIDE SEQUENCE</scope>
</reference>
<evidence type="ECO:0000256" key="1">
    <source>
        <dbReference type="ARBA" id="ARBA00004141"/>
    </source>
</evidence>
<sequence>MDPDPALDKASAYPNEPAPMSQGAPPASGAGGTAQEYRLRVLMEPRGFLRAIEFILAVCMFATTAGYATSYSFTASCAAGHTYKVDVMYPFRIESNALPALCNSTTAPVVSSNPSGSAQFFVAVGVLAMLYTIGSLLWYVIYEARYPEKEIHYVCDLVFTGVFVLLFFISSCAWAAGLNDVKYWTNFGNLMSNPTVYGQTCTAPVTCESVTSPKYSSLNFSVVFGFLNTIVWGGNMWFIAKETTWFKQRMENKAGGAAAGANPNTV</sequence>
<evidence type="ECO:0000256" key="5">
    <source>
        <dbReference type="ARBA" id="ARBA00023136"/>
    </source>
</evidence>
<feature type="region of interest" description="Disordered" evidence="8">
    <location>
        <begin position="1"/>
        <end position="31"/>
    </location>
</feature>
<name>A0A7M7G961_STRPU</name>
<evidence type="ECO:0000256" key="6">
    <source>
        <dbReference type="ARBA" id="ARBA00023180"/>
    </source>
</evidence>
<evidence type="ECO:0000256" key="4">
    <source>
        <dbReference type="ARBA" id="ARBA00022989"/>
    </source>
</evidence>
<feature type="transmembrane region" description="Helical" evidence="9">
    <location>
        <begin position="48"/>
        <end position="68"/>
    </location>
</feature>
<dbReference type="KEGG" id="spu:752034"/>
<evidence type="ECO:0000313" key="11">
    <source>
        <dbReference type="EnsemblMetazoa" id="XP_001175610"/>
    </source>
</evidence>
<dbReference type="PANTHER" id="PTHR10306">
    <property type="entry name" value="SYNAPTOPHYSIN"/>
    <property type="match status" value="1"/>
</dbReference>
<dbReference type="AlphaFoldDB" id="A0A7M7G961"/>
<dbReference type="PROSITE" id="PS51225">
    <property type="entry name" value="MARVEL"/>
    <property type="match status" value="1"/>
</dbReference>
<evidence type="ECO:0000256" key="2">
    <source>
        <dbReference type="ARBA" id="ARBA00006476"/>
    </source>
</evidence>
<dbReference type="OrthoDB" id="10006326at2759"/>
<evidence type="ECO:0000259" key="10">
    <source>
        <dbReference type="PROSITE" id="PS51225"/>
    </source>
</evidence>
<dbReference type="GeneID" id="752034"/>
<comment type="similarity">
    <text evidence="2">Belongs to the synaptophysin/synaptobrevin family.</text>
</comment>
<keyword evidence="6" id="KW-0325">Glycoprotein</keyword>
<dbReference type="InterPro" id="IPR008253">
    <property type="entry name" value="Marvel"/>
</dbReference>
<feature type="transmembrane region" description="Helical" evidence="9">
    <location>
        <begin position="153"/>
        <end position="176"/>
    </location>
</feature>
<evidence type="ECO:0000256" key="3">
    <source>
        <dbReference type="ARBA" id="ARBA00022692"/>
    </source>
</evidence>
<dbReference type="Proteomes" id="UP000007110">
    <property type="component" value="Unassembled WGS sequence"/>
</dbReference>
<dbReference type="GO" id="GO:0030672">
    <property type="term" value="C:synaptic vesicle membrane"/>
    <property type="evidence" value="ECO:0000318"/>
    <property type="project" value="GO_Central"/>
</dbReference>
<feature type="compositionally biased region" description="Low complexity" evidence="8">
    <location>
        <begin position="18"/>
        <end position="28"/>
    </location>
</feature>
<dbReference type="PRINTS" id="PR00220">
    <property type="entry name" value="SYNAPTOPHYSN"/>
</dbReference>
<feature type="transmembrane region" description="Helical" evidence="9">
    <location>
        <begin position="120"/>
        <end position="141"/>
    </location>
</feature>
<protein>
    <recommendedName>
        <fullName evidence="10">MARVEL domain-containing protein</fullName>
    </recommendedName>
</protein>
<organism evidence="11 12">
    <name type="scientific">Strongylocentrotus purpuratus</name>
    <name type="common">Purple sea urchin</name>
    <dbReference type="NCBI Taxonomy" id="7668"/>
    <lineage>
        <taxon>Eukaryota</taxon>
        <taxon>Metazoa</taxon>
        <taxon>Echinodermata</taxon>
        <taxon>Eleutherozoa</taxon>
        <taxon>Echinozoa</taxon>
        <taxon>Echinoidea</taxon>
        <taxon>Euechinoidea</taxon>
        <taxon>Echinacea</taxon>
        <taxon>Camarodonta</taxon>
        <taxon>Echinidea</taxon>
        <taxon>Strongylocentrotidae</taxon>
        <taxon>Strongylocentrotus</taxon>
    </lineage>
</organism>
<dbReference type="FunCoup" id="A0A7M7G961">
    <property type="interactions" value="630"/>
</dbReference>